<reference evidence="3 4" key="1">
    <citation type="journal article" date="2014" name="Int. J. Syst. Evol. Microbiol.">
        <title>Complete genome sequence of Corynebacterium casei LMG S-19264T (=DSM 44701T), isolated from a smear-ripened cheese.</title>
        <authorList>
            <consortium name="US DOE Joint Genome Institute (JGI-PGF)"/>
            <person name="Walter F."/>
            <person name="Albersmeier A."/>
            <person name="Kalinowski J."/>
            <person name="Ruckert C."/>
        </authorList>
    </citation>
    <scope>NUCLEOTIDE SEQUENCE [LARGE SCALE GENOMIC DNA]</scope>
    <source>
        <strain evidence="3 4">CGMCC 1.12976</strain>
    </source>
</reference>
<keyword evidence="4" id="KW-1185">Reference proteome</keyword>
<dbReference type="InterPro" id="IPR022996">
    <property type="entry name" value="UPF0310"/>
</dbReference>
<protein>
    <recommendedName>
        <fullName evidence="1">UPF0310 protein GCM10011399_31560</fullName>
    </recommendedName>
</protein>
<dbReference type="CDD" id="cd21132">
    <property type="entry name" value="EVE-like"/>
    <property type="match status" value="1"/>
</dbReference>
<dbReference type="AlphaFoldDB" id="A0A917BE69"/>
<dbReference type="SUPFAM" id="SSF88697">
    <property type="entry name" value="PUA domain-like"/>
    <property type="match status" value="1"/>
</dbReference>
<sequence>MGGAAMSAWLGVVSRSHVERGVGLGIAQVNHGKMSGLTRMSGGDWIAYYSPRTDYPDGDPLKQFTAIGTIIDDDIYQADDGDFHPFRRRVDYLTLKRAVPLAEVTDRLDLTSGPNWGYQLRRGLIPLSDADFEVIRAAATD</sequence>
<comment type="similarity">
    <text evidence="1">Belongs to the UPF0310 family.</text>
</comment>
<dbReference type="Pfam" id="PF01878">
    <property type="entry name" value="EVE"/>
    <property type="match status" value="1"/>
</dbReference>
<dbReference type="HAMAP" id="MF_00771">
    <property type="entry name" value="UPF0310"/>
    <property type="match status" value="1"/>
</dbReference>
<comment type="caution">
    <text evidence="3">The sequence shown here is derived from an EMBL/GenBank/DDBJ whole genome shotgun (WGS) entry which is preliminary data.</text>
</comment>
<dbReference type="NCBIfam" id="NF002616">
    <property type="entry name" value="PRK02268.1-2"/>
    <property type="match status" value="1"/>
</dbReference>
<accession>A0A917BE69</accession>
<feature type="domain" description="EVE" evidence="2">
    <location>
        <begin position="8"/>
        <end position="137"/>
    </location>
</feature>
<evidence type="ECO:0000313" key="3">
    <source>
        <dbReference type="EMBL" id="GGF36331.1"/>
    </source>
</evidence>
<proteinExistence type="inferred from homology"/>
<dbReference type="EMBL" id="BMGP01000006">
    <property type="protein sequence ID" value="GGF36331.1"/>
    <property type="molecule type" value="Genomic_DNA"/>
</dbReference>
<dbReference type="InterPro" id="IPR002740">
    <property type="entry name" value="EVE_domain"/>
</dbReference>
<dbReference type="Gene3D" id="3.10.590.10">
    <property type="entry name" value="ph1033 like domains"/>
    <property type="match status" value="1"/>
</dbReference>
<organism evidence="3 4">
    <name type="scientific">Subtercola lobariae</name>
    <dbReference type="NCBI Taxonomy" id="1588641"/>
    <lineage>
        <taxon>Bacteria</taxon>
        <taxon>Bacillati</taxon>
        <taxon>Actinomycetota</taxon>
        <taxon>Actinomycetes</taxon>
        <taxon>Micrococcales</taxon>
        <taxon>Microbacteriaceae</taxon>
        <taxon>Subtercola</taxon>
    </lineage>
</organism>
<dbReference type="Proteomes" id="UP000598775">
    <property type="component" value="Unassembled WGS sequence"/>
</dbReference>
<evidence type="ECO:0000256" key="1">
    <source>
        <dbReference type="HAMAP-Rule" id="MF_00771"/>
    </source>
</evidence>
<name>A0A917BE69_9MICO</name>
<dbReference type="InterPro" id="IPR015947">
    <property type="entry name" value="PUA-like_sf"/>
</dbReference>
<evidence type="ECO:0000313" key="4">
    <source>
        <dbReference type="Proteomes" id="UP000598775"/>
    </source>
</evidence>
<gene>
    <name evidence="3" type="ORF">GCM10011399_31560</name>
</gene>
<evidence type="ECO:0000259" key="2">
    <source>
        <dbReference type="Pfam" id="PF01878"/>
    </source>
</evidence>